<accession>A0A7T8KAH8</accession>
<dbReference type="EMBL" id="CP045896">
    <property type="protein sequence ID" value="QQP50695.1"/>
    <property type="molecule type" value="Genomic_DNA"/>
</dbReference>
<keyword evidence="2" id="KW-1185">Reference proteome</keyword>
<evidence type="ECO:0000313" key="2">
    <source>
        <dbReference type="Proteomes" id="UP000595437"/>
    </source>
</evidence>
<dbReference type="Proteomes" id="UP000595437">
    <property type="component" value="Chromosome 7"/>
</dbReference>
<protein>
    <submittedName>
        <fullName evidence="1">Uncharacterized protein</fullName>
    </submittedName>
</protein>
<proteinExistence type="predicted"/>
<name>A0A7T8KAH8_CALRO</name>
<reference evidence="2" key="1">
    <citation type="submission" date="2021-01" db="EMBL/GenBank/DDBJ databases">
        <title>Caligus Genome Assembly.</title>
        <authorList>
            <person name="Gallardo-Escarate C."/>
        </authorList>
    </citation>
    <scope>NUCLEOTIDE SEQUENCE [LARGE SCALE GENOMIC DNA]</scope>
</reference>
<dbReference type="AlphaFoldDB" id="A0A7T8KAH8"/>
<evidence type="ECO:0000313" key="1">
    <source>
        <dbReference type="EMBL" id="QQP50695.1"/>
    </source>
</evidence>
<organism evidence="1 2">
    <name type="scientific">Caligus rogercresseyi</name>
    <name type="common">Sea louse</name>
    <dbReference type="NCBI Taxonomy" id="217165"/>
    <lineage>
        <taxon>Eukaryota</taxon>
        <taxon>Metazoa</taxon>
        <taxon>Ecdysozoa</taxon>
        <taxon>Arthropoda</taxon>
        <taxon>Crustacea</taxon>
        <taxon>Multicrustacea</taxon>
        <taxon>Hexanauplia</taxon>
        <taxon>Copepoda</taxon>
        <taxon>Siphonostomatoida</taxon>
        <taxon>Caligidae</taxon>
        <taxon>Caligus</taxon>
    </lineage>
</organism>
<sequence>MSLANLQLEYSGILMESAMYELLLIKQWIPKITLSDVAFATRKRKLNCFGFRRCCPQIGI</sequence>
<gene>
    <name evidence="1" type="ORF">FKW44_011799</name>
</gene>